<evidence type="ECO:0000313" key="2">
    <source>
        <dbReference type="Proteomes" id="UP000283975"/>
    </source>
</evidence>
<dbReference type="Proteomes" id="UP000283975">
    <property type="component" value="Unassembled WGS sequence"/>
</dbReference>
<gene>
    <name evidence="1" type="ORF">DW839_31825</name>
</gene>
<evidence type="ECO:0000313" key="1">
    <source>
        <dbReference type="EMBL" id="RHC45947.1"/>
    </source>
</evidence>
<proteinExistence type="predicted"/>
<accession>A0A414AEY3</accession>
<dbReference type="EMBL" id="QSHZ01000068">
    <property type="protein sequence ID" value="RHC45947.1"/>
    <property type="molecule type" value="Genomic_DNA"/>
</dbReference>
<organism evidence="1 2">
    <name type="scientific">Enterocloster bolteae</name>
    <dbReference type="NCBI Taxonomy" id="208479"/>
    <lineage>
        <taxon>Bacteria</taxon>
        <taxon>Bacillati</taxon>
        <taxon>Bacillota</taxon>
        <taxon>Clostridia</taxon>
        <taxon>Lachnospirales</taxon>
        <taxon>Lachnospiraceae</taxon>
        <taxon>Enterocloster</taxon>
    </lineage>
</organism>
<protein>
    <submittedName>
        <fullName evidence="1">Uncharacterized protein</fullName>
    </submittedName>
</protein>
<reference evidence="1 2" key="1">
    <citation type="submission" date="2018-08" db="EMBL/GenBank/DDBJ databases">
        <title>A genome reference for cultivated species of the human gut microbiota.</title>
        <authorList>
            <person name="Zou Y."/>
            <person name="Xue W."/>
            <person name="Luo G."/>
        </authorList>
    </citation>
    <scope>NUCLEOTIDE SEQUENCE [LARGE SCALE GENOMIC DNA]</scope>
    <source>
        <strain evidence="1 2">AM35-14</strain>
    </source>
</reference>
<comment type="caution">
    <text evidence="1">The sequence shown here is derived from an EMBL/GenBank/DDBJ whole genome shotgun (WGS) entry which is preliminary data.</text>
</comment>
<sequence>MKISKIDAFSAAAVAIDIGDLKTANSILKILSNSIDKDKKDNTFSAYIEIQKKMKNFLKTFLTQKSNFRINRLPYNLGSLFYYNKIFRKDVIKCLTDLFLTISPVMNTG</sequence>
<dbReference type="AlphaFoldDB" id="A0A414AEY3"/>
<name>A0A414AEY3_9FIRM</name>